<evidence type="ECO:0000313" key="1">
    <source>
        <dbReference type="EMBL" id="TQE20890.1"/>
    </source>
</evidence>
<dbReference type="Proteomes" id="UP000318720">
    <property type="component" value="Unassembled WGS sequence"/>
</dbReference>
<sequence>MMPGLRLLPWTTPDGKPCYLDPDTIHPGPLSQLADSVEVMQLGSAEDVLGGGRAVLADPAAGERALRFALTRATESLEDVLRIAVSRGLRIEAAGGEDDS</sequence>
<gene>
    <name evidence="1" type="ORF">Sipo8835_38015</name>
</gene>
<reference evidence="1 2" key="1">
    <citation type="submission" date="2019-03" db="EMBL/GenBank/DDBJ databases">
        <title>Comparative genomic analyses of the sweetpotato soil rot pathogen, Streptomyces ipomoeae.</title>
        <authorList>
            <person name="Ruschel Soares N."/>
            <person name="Badger J.H."/>
            <person name="Huguet-Tapia J.C."/>
            <person name="Clark C.A."/>
            <person name="Pettis G.S."/>
        </authorList>
    </citation>
    <scope>NUCLEOTIDE SEQUENCE [LARGE SCALE GENOMIC DNA]</scope>
    <source>
        <strain evidence="1 2">88-35</strain>
    </source>
</reference>
<comment type="caution">
    <text evidence="1">The sequence shown here is derived from an EMBL/GenBank/DDBJ whole genome shotgun (WGS) entry which is preliminary data.</text>
</comment>
<evidence type="ECO:0000313" key="2">
    <source>
        <dbReference type="Proteomes" id="UP000318720"/>
    </source>
</evidence>
<proteinExistence type="predicted"/>
<dbReference type="EMBL" id="SPAZ01000297">
    <property type="protein sequence ID" value="TQE20890.1"/>
    <property type="molecule type" value="Genomic_DNA"/>
</dbReference>
<accession>A0AAE8VXS9</accession>
<dbReference type="RefSeq" id="WP_009316439.1">
    <property type="nucleotide sequence ID" value="NZ_JARAVA010000330.1"/>
</dbReference>
<protein>
    <submittedName>
        <fullName evidence="1">Uncharacterized protein</fullName>
    </submittedName>
</protein>
<organism evidence="1 2">
    <name type="scientific">Streptomyces ipomoeae</name>
    <dbReference type="NCBI Taxonomy" id="103232"/>
    <lineage>
        <taxon>Bacteria</taxon>
        <taxon>Bacillati</taxon>
        <taxon>Actinomycetota</taxon>
        <taxon>Actinomycetes</taxon>
        <taxon>Kitasatosporales</taxon>
        <taxon>Streptomycetaceae</taxon>
        <taxon>Streptomyces</taxon>
    </lineage>
</organism>
<dbReference type="AlphaFoldDB" id="A0AAE8VXS9"/>
<name>A0AAE8VXS9_9ACTN</name>